<dbReference type="Proteomes" id="UP001165444">
    <property type="component" value="Unassembled WGS sequence"/>
</dbReference>
<dbReference type="RefSeq" id="WP_243323437.1">
    <property type="nucleotide sequence ID" value="NZ_JAKZMM010000006.1"/>
</dbReference>
<feature type="chain" id="PRO_5047528852" evidence="1">
    <location>
        <begin position="22"/>
        <end position="285"/>
    </location>
</feature>
<evidence type="ECO:0000256" key="1">
    <source>
        <dbReference type="SAM" id="SignalP"/>
    </source>
</evidence>
<proteinExistence type="predicted"/>
<dbReference type="EMBL" id="JAKZMM010000006">
    <property type="protein sequence ID" value="MCJ2379689.1"/>
    <property type="molecule type" value="Genomic_DNA"/>
</dbReference>
<gene>
    <name evidence="2" type="ORF">MUN53_03555</name>
</gene>
<accession>A0ABT0BY84</accession>
<keyword evidence="3" id="KW-1185">Reference proteome</keyword>
<organism evidence="2 3">
    <name type="scientific">Parabacteroides faecalis</name>
    <dbReference type="NCBI Taxonomy" id="2924040"/>
    <lineage>
        <taxon>Bacteria</taxon>
        <taxon>Pseudomonadati</taxon>
        <taxon>Bacteroidota</taxon>
        <taxon>Bacteroidia</taxon>
        <taxon>Bacteroidales</taxon>
        <taxon>Tannerellaceae</taxon>
        <taxon>Parabacteroides</taxon>
    </lineage>
</organism>
<feature type="signal peptide" evidence="1">
    <location>
        <begin position="1"/>
        <end position="21"/>
    </location>
</feature>
<comment type="caution">
    <text evidence="2">The sequence shown here is derived from an EMBL/GenBank/DDBJ whole genome shotgun (WGS) entry which is preliminary data.</text>
</comment>
<reference evidence="2 3" key="1">
    <citation type="submission" date="2022-03" db="EMBL/GenBank/DDBJ databases">
        <title>Parabacteroides sp. nov. isolated from swine feces.</title>
        <authorList>
            <person name="Bak J.E."/>
        </authorList>
    </citation>
    <scope>NUCLEOTIDE SEQUENCE [LARGE SCALE GENOMIC DNA]</scope>
    <source>
        <strain evidence="2 3">AGMB00274</strain>
    </source>
</reference>
<sequence length="285" mass="32480">MMMYKILTCLLLLFFANPVFSEEGEKQEPINTATLIGIGGYNLMDTYLTPGSRIPYTGWGIRVMNERMKMTRLADHRISRQQVFNADIASTQNGAGTTQAFSGFLDYTLGYHYHFNPVPALKLLAGASVHAMGGFIYCVRSSNNPASAKADLDLNLSAQAIYNFRIRNYPLTLRYQMEIPFIGILFSPHYGQSYYEIFDRGNKSGIVPFTSFHNKQAMKNYVTIDFPIGKFTFRAGYLNSLYYLDVNQIQSHIRSHSFVIGFVREFISFGGRKMQQESKHNSVFY</sequence>
<dbReference type="InterPro" id="IPR016879">
    <property type="entry name" value="UCP028299"/>
</dbReference>
<protein>
    <submittedName>
        <fullName evidence="2">DUF3316 domain-containing protein</fullName>
    </submittedName>
</protein>
<keyword evidence="1" id="KW-0732">Signal</keyword>
<evidence type="ECO:0000313" key="3">
    <source>
        <dbReference type="Proteomes" id="UP001165444"/>
    </source>
</evidence>
<name>A0ABT0BY84_9BACT</name>
<dbReference type="Pfam" id="PF11777">
    <property type="entry name" value="DUF3316"/>
    <property type="match status" value="1"/>
</dbReference>
<evidence type="ECO:0000313" key="2">
    <source>
        <dbReference type="EMBL" id="MCJ2379689.1"/>
    </source>
</evidence>